<protein>
    <submittedName>
        <fullName evidence="1">PAS domain-containing protein</fullName>
    </submittedName>
</protein>
<sequence>MLDQEIDGTGPMRPVRFGALAQLREHWQRLCARHGGPPPSSALDPADLGPLIEDLFIAERIGRGLLRLRVAGRNLSALAGVDMQGLPLSALLTPETRISFADLVERMFRDGQPVETGLRASSGYGRQIASARLLLLPLALPRLGPEVLLGCLATERPQSHMPGLRYAISGPDMLLPLTSGLAPALPRGARGPRLLLDQPWVRRAPARRAPGHLRLVASRESA</sequence>
<keyword evidence="2" id="KW-1185">Reference proteome</keyword>
<organism evidence="1 2">
    <name type="scientific">Pseudogemmobacter faecipullorum</name>
    <dbReference type="NCBI Taxonomy" id="2755041"/>
    <lineage>
        <taxon>Bacteria</taxon>
        <taxon>Pseudomonadati</taxon>
        <taxon>Pseudomonadota</taxon>
        <taxon>Alphaproteobacteria</taxon>
        <taxon>Rhodobacterales</taxon>
        <taxon>Paracoccaceae</taxon>
        <taxon>Pseudogemmobacter</taxon>
    </lineage>
</organism>
<dbReference type="EMBL" id="JACDXX010000006">
    <property type="protein sequence ID" value="MCB5410077.1"/>
    <property type="molecule type" value="Genomic_DNA"/>
</dbReference>
<dbReference type="Pfam" id="PF07310">
    <property type="entry name" value="PAS_5"/>
    <property type="match status" value="1"/>
</dbReference>
<name>A0ABS8CL03_9RHOB</name>
<dbReference type="InterPro" id="IPR009922">
    <property type="entry name" value="DUF1457"/>
</dbReference>
<dbReference type="Proteomes" id="UP001198571">
    <property type="component" value="Unassembled WGS sequence"/>
</dbReference>
<accession>A0ABS8CL03</accession>
<evidence type="ECO:0000313" key="1">
    <source>
        <dbReference type="EMBL" id="MCB5410077.1"/>
    </source>
</evidence>
<dbReference type="RefSeq" id="WP_226934978.1">
    <property type="nucleotide sequence ID" value="NZ_JACDXX010000006.1"/>
</dbReference>
<proteinExistence type="predicted"/>
<gene>
    <name evidence="1" type="ORF">H0485_08695</name>
</gene>
<evidence type="ECO:0000313" key="2">
    <source>
        <dbReference type="Proteomes" id="UP001198571"/>
    </source>
</evidence>
<comment type="caution">
    <text evidence="1">The sequence shown here is derived from an EMBL/GenBank/DDBJ whole genome shotgun (WGS) entry which is preliminary data.</text>
</comment>
<reference evidence="1 2" key="1">
    <citation type="submission" date="2020-07" db="EMBL/GenBank/DDBJ databases">
        <title>Pseudogemmobacter sp. nov., isolated from poultry manure in Taiwan.</title>
        <authorList>
            <person name="Lin S.-Y."/>
            <person name="Tang Y.-S."/>
            <person name="Young C.-C."/>
        </authorList>
    </citation>
    <scope>NUCLEOTIDE SEQUENCE [LARGE SCALE GENOMIC DNA]</scope>
    <source>
        <strain evidence="1 2">CC-YST710</strain>
    </source>
</reference>